<evidence type="ECO:0000313" key="2">
    <source>
        <dbReference type="Proteomes" id="UP001159405"/>
    </source>
</evidence>
<dbReference type="Proteomes" id="UP001159405">
    <property type="component" value="Unassembled WGS sequence"/>
</dbReference>
<gene>
    <name evidence="1" type="ORF">PLOB_00001850</name>
</gene>
<dbReference type="EMBL" id="CALNXK010000104">
    <property type="protein sequence ID" value="CAH3156306.1"/>
    <property type="molecule type" value="Genomic_DNA"/>
</dbReference>
<keyword evidence="2" id="KW-1185">Reference proteome</keyword>
<organism evidence="1 2">
    <name type="scientific">Porites lobata</name>
    <dbReference type="NCBI Taxonomy" id="104759"/>
    <lineage>
        <taxon>Eukaryota</taxon>
        <taxon>Metazoa</taxon>
        <taxon>Cnidaria</taxon>
        <taxon>Anthozoa</taxon>
        <taxon>Hexacorallia</taxon>
        <taxon>Scleractinia</taxon>
        <taxon>Fungiina</taxon>
        <taxon>Poritidae</taxon>
        <taxon>Porites</taxon>
    </lineage>
</organism>
<name>A0ABN8Q3K9_9CNID</name>
<accession>A0ABN8Q3K9</accession>
<protein>
    <submittedName>
        <fullName evidence="1">Uncharacterized protein</fullName>
    </submittedName>
</protein>
<evidence type="ECO:0000313" key="1">
    <source>
        <dbReference type="EMBL" id="CAH3156306.1"/>
    </source>
</evidence>
<reference evidence="1 2" key="1">
    <citation type="submission" date="2022-05" db="EMBL/GenBank/DDBJ databases">
        <authorList>
            <consortium name="Genoscope - CEA"/>
            <person name="William W."/>
        </authorList>
    </citation>
    <scope>NUCLEOTIDE SEQUENCE [LARGE SCALE GENOMIC DNA]</scope>
</reference>
<sequence>MDLLHAKVNVSRSCFNTNRNSVQGSSINHTTPNSTEYVIQVVYPAMKLILVFAFVFSLGSLTLLAESIPRQEDTQGLESKQNDPSVNYRSDSLNRLKREIASVGWRKVNKWAVCFEAKGSQFGRFYVPGGRLASVKLVHLYGYVSCNTAGPTFWSYWGCGDNPWNGLNTQVNVVITDSNNHILLPPSQFLNTKITSLKWYKVPGYNSLSPELVLHFFTSPKWVHPNQELRVWYGENLVKQNGDNGGKVCADVYALFV</sequence>
<comment type="caution">
    <text evidence="1">The sequence shown here is derived from an EMBL/GenBank/DDBJ whole genome shotgun (WGS) entry which is preliminary data.</text>
</comment>
<proteinExistence type="predicted"/>